<comment type="caution">
    <text evidence="10">The sequence shown here is derived from an EMBL/GenBank/DDBJ whole genome shotgun (WGS) entry which is preliminary data.</text>
</comment>
<dbReference type="RefSeq" id="XP_020428472.1">
    <property type="nucleotide sequence ID" value="XM_020580887.1"/>
</dbReference>
<dbReference type="EC" id="2.3.2.31" evidence="2"/>
<dbReference type="GO" id="GO:0061630">
    <property type="term" value="F:ubiquitin protein ligase activity"/>
    <property type="evidence" value="ECO:0007669"/>
    <property type="project" value="UniProtKB-EC"/>
</dbReference>
<evidence type="ECO:0000256" key="3">
    <source>
        <dbReference type="ARBA" id="ARBA00022679"/>
    </source>
</evidence>
<evidence type="ECO:0000256" key="4">
    <source>
        <dbReference type="ARBA" id="ARBA00022723"/>
    </source>
</evidence>
<evidence type="ECO:0000313" key="11">
    <source>
        <dbReference type="Proteomes" id="UP000001396"/>
    </source>
</evidence>
<accession>D3BQC0</accession>
<keyword evidence="3" id="KW-0808">Transferase</keyword>
<evidence type="ECO:0000256" key="8">
    <source>
        <dbReference type="ARBA" id="ARBA00022833"/>
    </source>
</evidence>
<evidence type="ECO:0000256" key="1">
    <source>
        <dbReference type="ARBA" id="ARBA00001798"/>
    </source>
</evidence>
<dbReference type="Proteomes" id="UP000001396">
    <property type="component" value="Unassembled WGS sequence"/>
</dbReference>
<organism evidence="10 11">
    <name type="scientific">Heterostelium pallidum (strain ATCC 26659 / Pp 5 / PN500)</name>
    <name type="common">Cellular slime mold</name>
    <name type="synonym">Polysphondylium pallidum</name>
    <dbReference type="NCBI Taxonomy" id="670386"/>
    <lineage>
        <taxon>Eukaryota</taxon>
        <taxon>Amoebozoa</taxon>
        <taxon>Evosea</taxon>
        <taxon>Eumycetozoa</taxon>
        <taxon>Dictyostelia</taxon>
        <taxon>Acytosteliales</taxon>
        <taxon>Acytosteliaceae</taxon>
        <taxon>Heterostelium</taxon>
    </lineage>
</organism>
<keyword evidence="7" id="KW-0833">Ubl conjugation pathway</keyword>
<dbReference type="GeneID" id="31365576"/>
<keyword evidence="5" id="KW-0677">Repeat</keyword>
<dbReference type="AlphaFoldDB" id="D3BQC0"/>
<dbReference type="Pfam" id="PF22191">
    <property type="entry name" value="IBR_1"/>
    <property type="match status" value="1"/>
</dbReference>
<dbReference type="CDD" id="cd20336">
    <property type="entry name" value="Rcat_RBR"/>
    <property type="match status" value="1"/>
</dbReference>
<reference evidence="10 11" key="1">
    <citation type="journal article" date="2011" name="Genome Res.">
        <title>Phylogeny-wide analysis of social amoeba genomes highlights ancient origins for complex intercellular communication.</title>
        <authorList>
            <person name="Heidel A.J."/>
            <person name="Lawal H.M."/>
            <person name="Felder M."/>
            <person name="Schilde C."/>
            <person name="Helps N.R."/>
            <person name="Tunggal B."/>
            <person name="Rivero F."/>
            <person name="John U."/>
            <person name="Schleicher M."/>
            <person name="Eichinger L."/>
            <person name="Platzer M."/>
            <person name="Noegel A.A."/>
            <person name="Schaap P."/>
            <person name="Gloeckner G."/>
        </authorList>
    </citation>
    <scope>NUCLEOTIDE SEQUENCE [LARGE SCALE GENOMIC DNA]</scope>
    <source>
        <strain evidence="11">ATCC 26659 / Pp 5 / PN500</strain>
    </source>
</reference>
<evidence type="ECO:0000313" key="10">
    <source>
        <dbReference type="EMBL" id="EFA76340.1"/>
    </source>
</evidence>
<gene>
    <name evidence="10" type="primary">cnrK</name>
    <name evidence="10" type="ORF">PPL_10105</name>
</gene>
<dbReference type="InterPro" id="IPR002867">
    <property type="entry name" value="IBR_dom"/>
</dbReference>
<dbReference type="SMART" id="SM00647">
    <property type="entry name" value="IBR"/>
    <property type="match status" value="2"/>
</dbReference>
<dbReference type="GO" id="GO:0008270">
    <property type="term" value="F:zinc ion binding"/>
    <property type="evidence" value="ECO:0007669"/>
    <property type="project" value="UniProtKB-KW"/>
</dbReference>
<dbReference type="EMBL" id="ADBJ01000047">
    <property type="protein sequence ID" value="EFA76340.1"/>
    <property type="molecule type" value="Genomic_DNA"/>
</dbReference>
<dbReference type="PANTHER" id="PTHR11685">
    <property type="entry name" value="RBR FAMILY RING FINGER AND IBR DOMAIN-CONTAINING"/>
    <property type="match status" value="1"/>
</dbReference>
<dbReference type="Gene3D" id="1.20.120.1750">
    <property type="match status" value="1"/>
</dbReference>
<evidence type="ECO:0000256" key="6">
    <source>
        <dbReference type="ARBA" id="ARBA00022771"/>
    </source>
</evidence>
<dbReference type="STRING" id="670386.D3BQC0"/>
<sequence length="712" mass="82220">MNIRTSAPIYINLPYPDSRRKVHITFKYNDKNEWISLNQVIGHLKHTPIIKTLLDTNKENSLYLYTTDDKLIKTLLEIVNDQKLLLKFEPNNPDIDYSKNVEKPKPVPVAIAVHKPMEDMTNKQFALWEKDYVADSDFLNQMFDLKSRYPDRVEIGESYPYTARIYISNSTDLWSDTKNLGAWVYLMDKPNTKPEFTVYSDYNQLASHIKYIIETTLTSVSQINDHHITSNIGQGKGNIAPISCPSHCCPNILDSVTVATSLSPNQHRRFIDQLFDEYVMITESKSCGVDACNRVIYSYPNINKIIPFIPCGCNNAMCAFCGQPASHWPNPCTIEYVSRDTLREWISISTILKTTTLCSRCHVAVERTTGCNHMTCKMCGHQFCYACGGDYFNHLTCNVEGKSYNAAKYAIQSLNLKITENNLLKIGQFQKVPTFLEFKHKFQEYLDKHSANDEEINLVQPIIKLFNELMAMPIKQRKLEKCREVGDLIGSFWQITKGKSIHRTSRTSIKHSNETDVLIKTLMCDILLNGYSQVVTQLFVNSSIELFKMEIIRNLNKKLVNKIVFTNDNSPDSQKTLRKIRLFNKEGFEVFSVMDIPQGDQLYVTLEGEMFISQPKDEQNPNLVDRKKQLLEQLIHLQLESNKDSAIEELQDLRTNPLYRETCFSDQERTDEQAIIEALQDFSDDDDDNAYYNEDCEEIGIYDKYQDYVDNY</sequence>
<keyword evidence="6" id="KW-0863">Zinc-finger</keyword>
<evidence type="ECO:0000256" key="2">
    <source>
        <dbReference type="ARBA" id="ARBA00012251"/>
    </source>
</evidence>
<comment type="catalytic activity">
    <reaction evidence="1">
        <text>[E2 ubiquitin-conjugating enzyme]-S-ubiquitinyl-L-cysteine + [acceptor protein]-L-lysine = [E2 ubiquitin-conjugating enzyme]-L-cysteine + [acceptor protein]-N(6)-ubiquitinyl-L-lysine.</text>
        <dbReference type="EC" id="2.3.2.31"/>
    </reaction>
</comment>
<proteinExistence type="predicted"/>
<protein>
    <recommendedName>
        <fullName evidence="2">RBR-type E3 ubiquitin transferase</fullName>
        <ecNumber evidence="2">2.3.2.31</ecNumber>
    </recommendedName>
</protein>
<feature type="domain" description="RING-type" evidence="9">
    <location>
        <begin position="194"/>
        <end position="408"/>
    </location>
</feature>
<name>D3BQC0_HETP5</name>
<evidence type="ECO:0000259" key="9">
    <source>
        <dbReference type="PROSITE" id="PS51873"/>
    </source>
</evidence>
<dbReference type="SUPFAM" id="SSF57850">
    <property type="entry name" value="RING/U-box"/>
    <property type="match status" value="1"/>
</dbReference>
<keyword evidence="8" id="KW-0862">Zinc</keyword>
<dbReference type="InterPro" id="IPR031127">
    <property type="entry name" value="E3_UB_ligase_RBR"/>
</dbReference>
<evidence type="ECO:0000256" key="5">
    <source>
        <dbReference type="ARBA" id="ARBA00022737"/>
    </source>
</evidence>
<dbReference type="InParanoid" id="D3BQC0"/>
<evidence type="ECO:0000256" key="7">
    <source>
        <dbReference type="ARBA" id="ARBA00022786"/>
    </source>
</evidence>
<keyword evidence="11" id="KW-1185">Reference proteome</keyword>
<dbReference type="InterPro" id="IPR044066">
    <property type="entry name" value="TRIAD_supradom"/>
</dbReference>
<keyword evidence="4" id="KW-0479">Metal-binding</keyword>
<dbReference type="GO" id="GO:0016567">
    <property type="term" value="P:protein ubiquitination"/>
    <property type="evidence" value="ECO:0007669"/>
    <property type="project" value="InterPro"/>
</dbReference>
<dbReference type="PROSITE" id="PS51873">
    <property type="entry name" value="TRIAD"/>
    <property type="match status" value="1"/>
</dbReference>